<dbReference type="SUPFAM" id="SSF51679">
    <property type="entry name" value="Bacterial luciferase-like"/>
    <property type="match status" value="1"/>
</dbReference>
<dbReference type="PANTHER" id="PTHR30011:SF16">
    <property type="entry name" value="C2H2 FINGER DOMAIN TRANSCRIPTION FACTOR (EUROFUNG)-RELATED"/>
    <property type="match status" value="1"/>
</dbReference>
<accession>A0A382B8Z6</accession>
<evidence type="ECO:0000256" key="4">
    <source>
        <dbReference type="ARBA" id="ARBA00023033"/>
    </source>
</evidence>
<name>A0A382B8Z6_9ZZZZ</name>
<keyword evidence="1" id="KW-0285">Flavoprotein</keyword>
<gene>
    <name evidence="6" type="ORF">METZ01_LOCUS162865</name>
</gene>
<organism evidence="6">
    <name type="scientific">marine metagenome</name>
    <dbReference type="NCBI Taxonomy" id="408172"/>
    <lineage>
        <taxon>unclassified sequences</taxon>
        <taxon>metagenomes</taxon>
        <taxon>ecological metagenomes</taxon>
    </lineage>
</organism>
<evidence type="ECO:0000256" key="1">
    <source>
        <dbReference type="ARBA" id="ARBA00022630"/>
    </source>
</evidence>
<evidence type="ECO:0000256" key="2">
    <source>
        <dbReference type="ARBA" id="ARBA00022643"/>
    </source>
</evidence>
<dbReference type="EMBL" id="UINC01028650">
    <property type="protein sequence ID" value="SVB10011.1"/>
    <property type="molecule type" value="Genomic_DNA"/>
</dbReference>
<evidence type="ECO:0000259" key="5">
    <source>
        <dbReference type="Pfam" id="PF00296"/>
    </source>
</evidence>
<evidence type="ECO:0000256" key="3">
    <source>
        <dbReference type="ARBA" id="ARBA00023002"/>
    </source>
</evidence>
<evidence type="ECO:0000313" key="6">
    <source>
        <dbReference type="EMBL" id="SVB10011.1"/>
    </source>
</evidence>
<dbReference type="GO" id="GO:0004497">
    <property type="term" value="F:monooxygenase activity"/>
    <property type="evidence" value="ECO:0007669"/>
    <property type="project" value="UniProtKB-KW"/>
</dbReference>
<dbReference type="Gene3D" id="3.20.20.30">
    <property type="entry name" value="Luciferase-like domain"/>
    <property type="match status" value="1"/>
</dbReference>
<proteinExistence type="predicted"/>
<dbReference type="PANTHER" id="PTHR30011">
    <property type="entry name" value="ALKANESULFONATE MONOOXYGENASE-RELATED"/>
    <property type="match status" value="1"/>
</dbReference>
<dbReference type="InterPro" id="IPR036661">
    <property type="entry name" value="Luciferase-like_sf"/>
</dbReference>
<dbReference type="Pfam" id="PF00296">
    <property type="entry name" value="Bac_luciferase"/>
    <property type="match status" value="1"/>
</dbReference>
<keyword evidence="4" id="KW-0503">Monooxygenase</keyword>
<dbReference type="GO" id="GO:0016705">
    <property type="term" value="F:oxidoreductase activity, acting on paired donors, with incorporation or reduction of molecular oxygen"/>
    <property type="evidence" value="ECO:0007669"/>
    <property type="project" value="InterPro"/>
</dbReference>
<dbReference type="InterPro" id="IPR051260">
    <property type="entry name" value="Diverse_substr_monoxygenases"/>
</dbReference>
<reference evidence="6" key="1">
    <citation type="submission" date="2018-05" db="EMBL/GenBank/DDBJ databases">
        <authorList>
            <person name="Lanie J.A."/>
            <person name="Ng W.-L."/>
            <person name="Kazmierczak K.M."/>
            <person name="Andrzejewski T.M."/>
            <person name="Davidsen T.M."/>
            <person name="Wayne K.J."/>
            <person name="Tettelin H."/>
            <person name="Glass J.I."/>
            <person name="Rusch D."/>
            <person name="Podicherti R."/>
            <person name="Tsui H.-C.T."/>
            <person name="Winkler M.E."/>
        </authorList>
    </citation>
    <scope>NUCLEOTIDE SEQUENCE</scope>
</reference>
<keyword evidence="3" id="KW-0560">Oxidoreductase</keyword>
<dbReference type="NCBIfam" id="TIGR03619">
    <property type="entry name" value="F420_Rv2161c"/>
    <property type="match status" value="1"/>
</dbReference>
<feature type="non-terminal residue" evidence="6">
    <location>
        <position position="1"/>
    </location>
</feature>
<keyword evidence="2" id="KW-0288">FMN</keyword>
<dbReference type="InterPro" id="IPR019921">
    <property type="entry name" value="Lucif-like_OxRdtase_Rv2161c"/>
</dbReference>
<protein>
    <recommendedName>
        <fullName evidence="5">Luciferase-like domain-containing protein</fullName>
    </recommendedName>
</protein>
<dbReference type="AlphaFoldDB" id="A0A382B8Z6"/>
<feature type="domain" description="Luciferase-like" evidence="5">
    <location>
        <begin position="11"/>
        <end position="208"/>
    </location>
</feature>
<dbReference type="InterPro" id="IPR011251">
    <property type="entry name" value="Luciferase-like_dom"/>
</dbReference>
<sequence>VKFGISLTGLSARHYPEVAAVAETYGFDSLWIPEHLIFPAEMPPEYLYTPDGFPPMNASLPTFDPWVVLGAVAARTSRIRLATGVFILPLRHPIAVARSLVTLDRMSGGRVVLGIGVGWMRAEFEIVGEDFSNRGKRTDEMIELMRRLWDEEVIEHRGPHYEIPAVRFEPKPIRGSLGIPIVVGGTSSGALRRAGRLGDGWIHHRQVPTSYALGEQPPQCGDSDFMELERHIATIQRQRVESGRSDGEFEVVAGMGSEYDTIRRCEELGVTLCTVGPAPVGLRGSKEEFIEWIESFGESVIPKV</sequence>